<dbReference type="GO" id="GO:0004803">
    <property type="term" value="F:transposase activity"/>
    <property type="evidence" value="ECO:0007669"/>
    <property type="project" value="InterPro"/>
</dbReference>
<keyword evidence="4" id="KW-0233">DNA recombination</keyword>
<dbReference type="AlphaFoldDB" id="A0AA37FZG4"/>
<dbReference type="GO" id="GO:0006313">
    <property type="term" value="P:DNA transposition"/>
    <property type="evidence" value="ECO:0007669"/>
    <property type="project" value="InterPro"/>
</dbReference>
<dbReference type="Pfam" id="PF13700">
    <property type="entry name" value="DUF4158"/>
    <property type="match status" value="1"/>
</dbReference>
<keyword evidence="3" id="KW-0238">DNA-binding</keyword>
<dbReference type="RefSeq" id="WP_223925363.1">
    <property type="nucleotide sequence ID" value="NZ_AP024950.1"/>
</dbReference>
<evidence type="ECO:0000259" key="7">
    <source>
        <dbReference type="Pfam" id="PF13700"/>
    </source>
</evidence>
<sequence length="987" mass="111999">MADGGGSTEDQWVLAPAERELVMTKNRANRLGFAILLTFFRDRGRFPRDETEVEVQGIAALAKQLDAPAPLDGEAFLTGRTAERLRGEIRVRFGFREATVADAEMLTEWLRDHVAGEVGGDIEPMIERLEARCRELAIEPPTPERMERLARSALRAHEDRFHKSVFERLPPPTRERLDALLRPEKTDSEESATDAQGEAAGSAPAVLLKLRGSPGRPGLASMRDELEKLELIRGIELPADLFDQASSRDLERCRQRVSVEVPRDLRRHPDGARLTWLAAFVYLRARSLTDDLVDLLIETIHQIGARAERKVERELLEDLKRVSGKQNLLFNLADATLAQPDGVVRDVVFPVVGEQTLRDLVKEWKATGPTYRITLRTVIRNPYQGHYRRMVPTLLAALEFRSNNDRHRPVMDALDLVKRFADTKVHTFPADMEVPLDGVVRGLWREAVMERDAAGRDRVNRVTYEIAVLEALRERLRCKEIWVVGANRYRNPDDDLPADFEQNREDYYRALNLPLDVERFIADLQAEMRAALSTFDAGLKKNPSVRLSSKGGGWITLTPLDAQPDPPNLTALKAELNVLWPMTSLLDMVKEADLRLSFTDALKSPTSYESMDRSVLQPRLLLCLHGLGTNAGLQRMAGLDSGTTARDLAYVRRRYISVDAMRRAIAIVADGTLQARNPAIWGSGTTACASDSKHFGAWDQNLTTQWHVRYGGRGVMIYWHVERSSLCIHSQLKSPSSSEVASMIEGVIHHCTEMEVDRQYVDSHGQSTVAFAFCRLLGFQLLPRLKAIHSQKLYRPETGKADAYANLQQILTKPIDWDSVRQQYDQMVKYATALRLGIGETEAILRRFTKKNVQHPTYKAFAELGKAIKTIFLCRYLHDEALRREINEGLNVVEQWNGATDFVFFARRGEMASNRREDHEVSMLALHLIQNCMVYINTLMIQKVLAQPHWQGRFTPRDYAALTPLIWEHVNPYGRFDLDMNTRLDLP</sequence>
<evidence type="ECO:0000256" key="1">
    <source>
        <dbReference type="ARBA" id="ARBA00009402"/>
    </source>
</evidence>
<dbReference type="GO" id="GO:0003677">
    <property type="term" value="F:DNA binding"/>
    <property type="evidence" value="ECO:0007669"/>
    <property type="project" value="UniProtKB-KW"/>
</dbReference>
<accession>A0AA37FZG4</accession>
<comment type="similarity">
    <text evidence="1">Belongs to the transposase 7 family.</text>
</comment>
<reference evidence="8" key="1">
    <citation type="submission" date="2021-07" db="EMBL/GenBank/DDBJ databases">
        <title>Draft genome sequence of carbapenem-resistant Aeromonas spp. in Japan.</title>
        <authorList>
            <person name="Maehana S."/>
            <person name="Suzuki M."/>
            <person name="Kitasato H."/>
        </authorList>
    </citation>
    <scope>NUCLEOTIDE SEQUENCE</scope>
    <source>
        <strain evidence="8">KAM351</strain>
    </source>
</reference>
<dbReference type="InterPro" id="IPR002513">
    <property type="entry name" value="Tn3_Tnp_DDE_dom"/>
</dbReference>
<organism evidence="8 9">
    <name type="scientific">Aeromonas caviae</name>
    <name type="common">Aeromonas punctata</name>
    <dbReference type="NCBI Taxonomy" id="648"/>
    <lineage>
        <taxon>Bacteria</taxon>
        <taxon>Pseudomonadati</taxon>
        <taxon>Pseudomonadota</taxon>
        <taxon>Gammaproteobacteria</taxon>
        <taxon>Aeromonadales</taxon>
        <taxon>Aeromonadaceae</taxon>
        <taxon>Aeromonas</taxon>
    </lineage>
</organism>
<feature type="region of interest" description="Disordered" evidence="5">
    <location>
        <begin position="183"/>
        <end position="203"/>
    </location>
</feature>
<dbReference type="NCBIfam" id="NF033527">
    <property type="entry name" value="transpos_Tn3"/>
    <property type="match status" value="1"/>
</dbReference>
<proteinExistence type="inferred from homology"/>
<comment type="caution">
    <text evidence="8">The sequence shown here is derived from an EMBL/GenBank/DDBJ whole genome shotgun (WGS) entry which is preliminary data.</text>
</comment>
<name>A0AA37FZG4_AERCA</name>
<evidence type="ECO:0000259" key="6">
    <source>
        <dbReference type="Pfam" id="PF01526"/>
    </source>
</evidence>
<dbReference type="InterPro" id="IPR047653">
    <property type="entry name" value="Tn3-like_transpos"/>
</dbReference>
<feature type="domain" description="Tn3 transposase DDE" evidence="6">
    <location>
        <begin position="587"/>
        <end position="976"/>
    </location>
</feature>
<dbReference type="Proteomes" id="UP000886934">
    <property type="component" value="Unassembled WGS sequence"/>
</dbReference>
<dbReference type="Pfam" id="PF01526">
    <property type="entry name" value="DDE_Tnp_Tn3"/>
    <property type="match status" value="1"/>
</dbReference>
<evidence type="ECO:0000256" key="4">
    <source>
        <dbReference type="ARBA" id="ARBA00023172"/>
    </source>
</evidence>
<evidence type="ECO:0000256" key="2">
    <source>
        <dbReference type="ARBA" id="ARBA00022578"/>
    </source>
</evidence>
<feature type="domain" description="DUF4158" evidence="7">
    <location>
        <begin position="11"/>
        <end position="152"/>
    </location>
</feature>
<evidence type="ECO:0000256" key="5">
    <source>
        <dbReference type="SAM" id="MobiDB-lite"/>
    </source>
</evidence>
<evidence type="ECO:0000313" key="8">
    <source>
        <dbReference type="EMBL" id="GJA65871.1"/>
    </source>
</evidence>
<dbReference type="EMBL" id="BPNN01000139">
    <property type="protein sequence ID" value="GJA65871.1"/>
    <property type="molecule type" value="Genomic_DNA"/>
</dbReference>
<gene>
    <name evidence="8" type="ORF">KAM351_44820</name>
</gene>
<evidence type="ECO:0000313" key="9">
    <source>
        <dbReference type="Proteomes" id="UP000886934"/>
    </source>
</evidence>
<keyword evidence="2" id="KW-0815">Transposition</keyword>
<dbReference type="InterPro" id="IPR025296">
    <property type="entry name" value="DUF4158"/>
</dbReference>
<evidence type="ECO:0000256" key="3">
    <source>
        <dbReference type="ARBA" id="ARBA00023125"/>
    </source>
</evidence>
<protein>
    <submittedName>
        <fullName evidence="8">Transposase</fullName>
    </submittedName>
</protein>